<accession>A0A023FT74</accession>
<sequence>MAHKRSLPLILLSFSATTMQSGAQESPSTTTPAADIAEFYNTGSLIWSYSLMTDSSRLCKVDFDINTTSTGTTFYRYMAGINSGRNPKVTGAHRRDSSRELRLYHLTGKFRYAFIRDETFNTMDLTYQEGHGISFTETIEIESPDRKCAIFSVNLRMSTQRNPKVSLEFRIKSSRPTEEETKNCFDTIKHFAEEKRKTESTVSSELITSHKCVTVCSGNEVCQNLMLTSSSDK</sequence>
<protein>
    <submittedName>
        <fullName evidence="2">Putative lipocalin-3 1</fullName>
    </submittedName>
</protein>
<proteinExistence type="evidence at transcript level"/>
<feature type="chain" id="PRO_5001515513" evidence="1">
    <location>
        <begin position="24"/>
        <end position="233"/>
    </location>
</feature>
<organism evidence="2">
    <name type="scientific">Amblyomma parvum</name>
    <name type="common">South American tick</name>
    <dbReference type="NCBI Taxonomy" id="251391"/>
    <lineage>
        <taxon>Eukaryota</taxon>
        <taxon>Metazoa</taxon>
        <taxon>Ecdysozoa</taxon>
        <taxon>Arthropoda</taxon>
        <taxon>Chelicerata</taxon>
        <taxon>Arachnida</taxon>
        <taxon>Acari</taxon>
        <taxon>Parasitiformes</taxon>
        <taxon>Ixodida</taxon>
        <taxon>Ixodoidea</taxon>
        <taxon>Ixodidae</taxon>
        <taxon>Amblyomminae</taxon>
        <taxon>Amblyomma</taxon>
    </lineage>
</organism>
<name>A0A023FT74_AMBPA</name>
<keyword evidence="1" id="KW-0732">Signal</keyword>
<evidence type="ECO:0000256" key="1">
    <source>
        <dbReference type="SAM" id="SignalP"/>
    </source>
</evidence>
<dbReference type="AlphaFoldDB" id="A0A023FT74"/>
<dbReference type="EMBL" id="GBBL01002448">
    <property type="protein sequence ID" value="JAC24872.1"/>
    <property type="molecule type" value="mRNA"/>
</dbReference>
<reference evidence="2" key="1">
    <citation type="submission" date="2014-03" db="EMBL/GenBank/DDBJ databases">
        <title>The sialotranscriptome of Amblyomma triste, Amblyomma parvum and Amblyomma cajennense ticks, uncovered by 454-based RNA-seq.</title>
        <authorList>
            <person name="Garcia G.R."/>
            <person name="Gardinassi L.G."/>
            <person name="Ribeiro J.M."/>
            <person name="Anatrielo E."/>
            <person name="Ferreira B.R."/>
            <person name="Moreira H.N."/>
            <person name="Mafra C."/>
            <person name="Olegario M.M."/>
            <person name="Szabo P.J."/>
            <person name="Miranda-Santos I.K."/>
            <person name="Maruyama S.R."/>
        </authorList>
    </citation>
    <scope>NUCLEOTIDE SEQUENCE</scope>
    <source>
        <strain evidence="2">Araguapaz</strain>
        <tissue evidence="2">Salivary glands</tissue>
    </source>
</reference>
<feature type="signal peptide" evidence="1">
    <location>
        <begin position="1"/>
        <end position="23"/>
    </location>
</feature>
<evidence type="ECO:0000313" key="2">
    <source>
        <dbReference type="EMBL" id="JAC24872.1"/>
    </source>
</evidence>